<dbReference type="CDD" id="cd05403">
    <property type="entry name" value="NT_KNTase_like"/>
    <property type="match status" value="1"/>
</dbReference>
<dbReference type="RefSeq" id="WP_073249775.1">
    <property type="nucleotide sequence ID" value="NZ_FQVG01000056.1"/>
</dbReference>
<dbReference type="Proteomes" id="UP000184423">
    <property type="component" value="Unassembled WGS sequence"/>
</dbReference>
<name>A0A1M5AQL4_9CLOT</name>
<dbReference type="PANTHER" id="PTHR43852:SF3">
    <property type="entry name" value="NUCLEOTIDYLTRANSFERASE"/>
    <property type="match status" value="1"/>
</dbReference>
<dbReference type="SUPFAM" id="SSF81301">
    <property type="entry name" value="Nucleotidyltransferase"/>
    <property type="match status" value="1"/>
</dbReference>
<accession>A0A1M5AQL4</accession>
<dbReference type="InterPro" id="IPR041633">
    <property type="entry name" value="Polbeta"/>
</dbReference>
<feature type="domain" description="Polymerase beta nucleotidyltransferase" evidence="1">
    <location>
        <begin position="17"/>
        <end position="104"/>
    </location>
</feature>
<dbReference type="EMBL" id="FQVG01000056">
    <property type="protein sequence ID" value="SHF32456.1"/>
    <property type="molecule type" value="Genomic_DNA"/>
</dbReference>
<dbReference type="InterPro" id="IPR043519">
    <property type="entry name" value="NT_sf"/>
</dbReference>
<proteinExistence type="predicted"/>
<protein>
    <recommendedName>
        <fullName evidence="1">Polymerase beta nucleotidyltransferase domain-containing protein</fullName>
    </recommendedName>
</protein>
<reference evidence="3" key="1">
    <citation type="submission" date="2016-11" db="EMBL/GenBank/DDBJ databases">
        <authorList>
            <person name="Varghese N."/>
            <person name="Submissions S."/>
        </authorList>
    </citation>
    <scope>NUCLEOTIDE SEQUENCE [LARGE SCALE GENOMIC DNA]</scope>
    <source>
        <strain evidence="3">DSM 10124</strain>
    </source>
</reference>
<keyword evidence="3" id="KW-1185">Reference proteome</keyword>
<sequence length="149" mass="17526">MKQKDLNEAVECINNKINILLEQFDIKLVYIFGSYAKGTNTKNSDLDIAILLGEYTPYDKINLISELAGILNRDDIDVVILNDANSILKFQVIKYGKIVYKVSEYEKVIFESKTMDEYMDMEYYRNRQKQVMDITFKEKWGMLNDKRHS</sequence>
<organism evidence="2 3">
    <name type="scientific">Caloramator proteoclasticus DSM 10124</name>
    <dbReference type="NCBI Taxonomy" id="1121262"/>
    <lineage>
        <taxon>Bacteria</taxon>
        <taxon>Bacillati</taxon>
        <taxon>Bacillota</taxon>
        <taxon>Clostridia</taxon>
        <taxon>Eubacteriales</taxon>
        <taxon>Clostridiaceae</taxon>
        <taxon>Caloramator</taxon>
    </lineage>
</organism>
<evidence type="ECO:0000313" key="3">
    <source>
        <dbReference type="Proteomes" id="UP000184423"/>
    </source>
</evidence>
<dbReference type="PANTHER" id="PTHR43852">
    <property type="entry name" value="NUCLEOTIDYLTRANSFERASE"/>
    <property type="match status" value="1"/>
</dbReference>
<dbReference type="NCBIfam" id="NF047752">
    <property type="entry name" value="MntA_antitoxin"/>
    <property type="match status" value="1"/>
</dbReference>
<dbReference type="Gene3D" id="3.30.460.10">
    <property type="entry name" value="Beta Polymerase, domain 2"/>
    <property type="match status" value="1"/>
</dbReference>
<evidence type="ECO:0000313" key="2">
    <source>
        <dbReference type="EMBL" id="SHF32456.1"/>
    </source>
</evidence>
<dbReference type="Pfam" id="PF18765">
    <property type="entry name" value="Polbeta"/>
    <property type="match status" value="1"/>
</dbReference>
<gene>
    <name evidence="2" type="ORF">SAMN02746091_02259</name>
</gene>
<dbReference type="AlphaFoldDB" id="A0A1M5AQL4"/>
<evidence type="ECO:0000259" key="1">
    <source>
        <dbReference type="Pfam" id="PF18765"/>
    </source>
</evidence>
<dbReference type="InterPro" id="IPR052930">
    <property type="entry name" value="TA_antitoxin_MntA"/>
</dbReference>